<dbReference type="InterPro" id="IPR038728">
    <property type="entry name" value="YkvI-like"/>
</dbReference>
<dbReference type="PANTHER" id="PTHR37814:SF1">
    <property type="entry name" value="MEMBRANE PROTEIN"/>
    <property type="match status" value="1"/>
</dbReference>
<reference evidence="2 3" key="1">
    <citation type="submission" date="2016-10" db="EMBL/GenBank/DDBJ databases">
        <authorList>
            <person name="de Groot N.N."/>
        </authorList>
    </citation>
    <scope>NUCLEOTIDE SEQUENCE [LARGE SCALE GENOMIC DNA]</scope>
    <source>
        <strain evidence="3">P4B,CCM 7963,CECT 7998,DSM 25260,IBRC-M 10614,KCTC 13821</strain>
    </source>
</reference>
<evidence type="ECO:0000313" key="2">
    <source>
        <dbReference type="EMBL" id="SDI58149.1"/>
    </source>
</evidence>
<feature type="transmembrane region" description="Helical" evidence="1">
    <location>
        <begin position="139"/>
        <end position="160"/>
    </location>
</feature>
<dbReference type="EMBL" id="FNDU01000009">
    <property type="protein sequence ID" value="SDI58149.1"/>
    <property type="molecule type" value="Genomic_DNA"/>
</dbReference>
<feature type="transmembrane region" description="Helical" evidence="1">
    <location>
        <begin position="38"/>
        <end position="59"/>
    </location>
</feature>
<protein>
    <submittedName>
        <fullName evidence="2">Uncharacterized membrane protein YkvI</fullName>
    </submittedName>
</protein>
<keyword evidence="3" id="KW-1185">Reference proteome</keyword>
<gene>
    <name evidence="2" type="ORF">SAMN05216352_10944</name>
</gene>
<name>A0A1G8LR27_9BACI</name>
<feature type="transmembrane region" description="Helical" evidence="1">
    <location>
        <begin position="80"/>
        <end position="100"/>
    </location>
</feature>
<keyword evidence="1" id="KW-0812">Transmembrane</keyword>
<feature type="transmembrane region" description="Helical" evidence="1">
    <location>
        <begin position="106"/>
        <end position="127"/>
    </location>
</feature>
<sequence length="338" mass="37366">MIVNGLKWMFLIIGTTIGAGYASGREIWQFFGHESGLAIILFTLLFVTSCHVVLSISFRHQTDDYAEVLLELMGPRFSKGYDVIIVFYLFTTTGIMIAGGGAALEFFHVPFSAGVIFMCVLLLIVAVRGVKGLTGVNSFLMPVLIISLTVTLLSFFWFNANFEGIDWKTQHNWPAAFTFTSLNLLPLVAVLSATGKQIKHHGEIWIASVGSGVTLGGISFLYNESLIAAAEDIMLYEIPLFALLKSYPDYMTAFMAVLLWTAIFTTAASGLFGLSSRLHSVIRLPVWALALVLLCLMIPVTRIGFSSLIAFLYPLYGFVNLYLLIVVLIHPFYLKKRS</sequence>
<accession>A0A1G8LR27</accession>
<dbReference type="OrthoDB" id="4424890at2"/>
<keyword evidence="1" id="KW-1133">Transmembrane helix</keyword>
<keyword evidence="1" id="KW-0472">Membrane</keyword>
<feature type="transmembrane region" description="Helical" evidence="1">
    <location>
        <begin position="311"/>
        <end position="334"/>
    </location>
</feature>
<feature type="transmembrane region" description="Helical" evidence="1">
    <location>
        <begin position="286"/>
        <end position="305"/>
    </location>
</feature>
<dbReference type="Proteomes" id="UP000199017">
    <property type="component" value="Unassembled WGS sequence"/>
</dbReference>
<dbReference type="STRING" id="930129.SAMN05216352_10944"/>
<dbReference type="PANTHER" id="PTHR37814">
    <property type="entry name" value="CONSERVED MEMBRANE PROTEIN"/>
    <property type="match status" value="1"/>
</dbReference>
<evidence type="ECO:0000313" key="3">
    <source>
        <dbReference type="Proteomes" id="UP000199017"/>
    </source>
</evidence>
<dbReference type="AlphaFoldDB" id="A0A1G8LR27"/>
<proteinExistence type="predicted"/>
<feature type="transmembrane region" description="Helical" evidence="1">
    <location>
        <begin position="172"/>
        <end position="192"/>
    </location>
</feature>
<feature type="transmembrane region" description="Helical" evidence="1">
    <location>
        <begin position="250"/>
        <end position="274"/>
    </location>
</feature>
<feature type="transmembrane region" description="Helical" evidence="1">
    <location>
        <begin position="204"/>
        <end position="222"/>
    </location>
</feature>
<evidence type="ECO:0000256" key="1">
    <source>
        <dbReference type="SAM" id="Phobius"/>
    </source>
</evidence>
<dbReference type="RefSeq" id="WP_091586358.1">
    <property type="nucleotide sequence ID" value="NZ_FNDU01000009.1"/>
</dbReference>
<organism evidence="2 3">
    <name type="scientific">Alteribacillus bidgolensis</name>
    <dbReference type="NCBI Taxonomy" id="930129"/>
    <lineage>
        <taxon>Bacteria</taxon>
        <taxon>Bacillati</taxon>
        <taxon>Bacillota</taxon>
        <taxon>Bacilli</taxon>
        <taxon>Bacillales</taxon>
        <taxon>Bacillaceae</taxon>
        <taxon>Alteribacillus</taxon>
    </lineage>
</organism>